<keyword evidence="3" id="KW-1185">Reference proteome</keyword>
<dbReference type="PANTHER" id="PTHR33053">
    <property type="entry name" value="PROTEIN, PUTATIVE-RELATED"/>
    <property type="match status" value="1"/>
</dbReference>
<evidence type="ECO:0000313" key="3">
    <source>
        <dbReference type="Proteomes" id="UP000478052"/>
    </source>
</evidence>
<organism evidence="2 3">
    <name type="scientific">Aphis craccivora</name>
    <name type="common">Cowpea aphid</name>
    <dbReference type="NCBI Taxonomy" id="307492"/>
    <lineage>
        <taxon>Eukaryota</taxon>
        <taxon>Metazoa</taxon>
        <taxon>Ecdysozoa</taxon>
        <taxon>Arthropoda</taxon>
        <taxon>Hexapoda</taxon>
        <taxon>Insecta</taxon>
        <taxon>Pterygota</taxon>
        <taxon>Neoptera</taxon>
        <taxon>Paraneoptera</taxon>
        <taxon>Hemiptera</taxon>
        <taxon>Sternorrhyncha</taxon>
        <taxon>Aphidomorpha</taxon>
        <taxon>Aphidoidea</taxon>
        <taxon>Aphididae</taxon>
        <taxon>Aphidini</taxon>
        <taxon>Aphis</taxon>
        <taxon>Aphis</taxon>
    </lineage>
</organism>
<feature type="signal peptide" evidence="1">
    <location>
        <begin position="1"/>
        <end position="20"/>
    </location>
</feature>
<feature type="non-terminal residue" evidence="2">
    <location>
        <position position="344"/>
    </location>
</feature>
<evidence type="ECO:0000256" key="1">
    <source>
        <dbReference type="SAM" id="SignalP"/>
    </source>
</evidence>
<gene>
    <name evidence="2" type="ORF">FWK35_00032357</name>
</gene>
<feature type="chain" id="PRO_5026263966" evidence="1">
    <location>
        <begin position="21"/>
        <end position="344"/>
    </location>
</feature>
<dbReference type="AlphaFoldDB" id="A0A6G0VSR0"/>
<dbReference type="Proteomes" id="UP000478052">
    <property type="component" value="Unassembled WGS sequence"/>
</dbReference>
<protein>
    <submittedName>
        <fullName evidence="2">DUF4806 domain-containing protein</fullName>
    </submittedName>
</protein>
<proteinExistence type="predicted"/>
<comment type="caution">
    <text evidence="2">The sequence shown here is derived from an EMBL/GenBank/DDBJ whole genome shotgun (WGS) entry which is preliminary data.</text>
</comment>
<reference evidence="2 3" key="1">
    <citation type="submission" date="2019-08" db="EMBL/GenBank/DDBJ databases">
        <title>Whole genome of Aphis craccivora.</title>
        <authorList>
            <person name="Voronova N.V."/>
            <person name="Shulinski R.S."/>
            <person name="Bandarenka Y.V."/>
            <person name="Zhorov D.G."/>
            <person name="Warner D."/>
        </authorList>
    </citation>
    <scope>NUCLEOTIDE SEQUENCE [LARGE SCALE GENOMIC DNA]</scope>
    <source>
        <strain evidence="2">180601</strain>
        <tissue evidence="2">Whole Body</tissue>
    </source>
</reference>
<dbReference type="PANTHER" id="PTHR33053:SF24">
    <property type="entry name" value="TRANSPOSASE DOMAIN-CONTAINING PROTEIN"/>
    <property type="match status" value="1"/>
</dbReference>
<dbReference type="EMBL" id="VUJU01012394">
    <property type="protein sequence ID" value="KAF0707799.1"/>
    <property type="molecule type" value="Genomic_DNA"/>
</dbReference>
<sequence>MEKAPAIMKIFLTHFPLIDAAMFTLVENKIINDSNFLDKLSIGECDPKDNVKRTVSKLFSNVYGTQCTWTGCGKEVVKDCSNKLITDAEFEKWLNVPQDVRTLMQTSKSHEINSMGSEGTYINFGFEKLILPVLQKCISVIDFTITLKLGINIDGLPLAKSSKSQVWPILVSIINCKVLSHLVFPIGIYHGTKKPPCIQQYLHKFIIDLKSLLDNGFKINGSIIKFEIGHLTNDAPAKSFILNVKGHNAYFGCTTCVQEGSYKVRCLVFLEINSPLRTNESFRNKKATELRSFLLYFGPIVLKGRLMKQFYSHFMLLSSAIKILVCPILCQTQINLAEELLREF</sequence>
<keyword evidence="1" id="KW-0732">Signal</keyword>
<evidence type="ECO:0000313" key="2">
    <source>
        <dbReference type="EMBL" id="KAF0707799.1"/>
    </source>
</evidence>
<accession>A0A6G0VSR0</accession>
<name>A0A6G0VSR0_APHCR</name>
<dbReference type="OrthoDB" id="6611890at2759"/>